<dbReference type="RefSeq" id="WP_376838411.1">
    <property type="nucleotide sequence ID" value="NZ_JBHMAU010000025.1"/>
</dbReference>
<name>A0ABV5WZN0_9MICO</name>
<gene>
    <name evidence="1" type="ORF">ACFFN1_02840</name>
</gene>
<comment type="caution">
    <text evidence="1">The sequence shown here is derived from an EMBL/GenBank/DDBJ whole genome shotgun (WGS) entry which is preliminary data.</text>
</comment>
<dbReference type="EMBL" id="JBHMAU010000025">
    <property type="protein sequence ID" value="MFB9775353.1"/>
    <property type="molecule type" value="Genomic_DNA"/>
</dbReference>
<dbReference type="Proteomes" id="UP001589707">
    <property type="component" value="Unassembled WGS sequence"/>
</dbReference>
<accession>A0ABV5WZN0</accession>
<reference evidence="1 2" key="1">
    <citation type="submission" date="2024-09" db="EMBL/GenBank/DDBJ databases">
        <authorList>
            <person name="Sun Q."/>
            <person name="Mori K."/>
        </authorList>
    </citation>
    <scope>NUCLEOTIDE SEQUENCE [LARGE SCALE GENOMIC DNA]</scope>
    <source>
        <strain evidence="1 2">JCM 11683</strain>
    </source>
</reference>
<evidence type="ECO:0000313" key="1">
    <source>
        <dbReference type="EMBL" id="MFB9775353.1"/>
    </source>
</evidence>
<sequence length="91" mass="10278">MAERTSSMLCRAAATFLARFCRRERLALSASSSVSEVAELLEVQPATLSRYKLPEPDALIGRTRGWRRETIVEWNASRPGRGWRKGQPDSQ</sequence>
<keyword evidence="2" id="KW-1185">Reference proteome</keyword>
<organism evidence="1 2">
    <name type="scientific">Brevibacterium otitidis</name>
    <dbReference type="NCBI Taxonomy" id="53364"/>
    <lineage>
        <taxon>Bacteria</taxon>
        <taxon>Bacillati</taxon>
        <taxon>Actinomycetota</taxon>
        <taxon>Actinomycetes</taxon>
        <taxon>Micrococcales</taxon>
        <taxon>Brevibacteriaceae</taxon>
        <taxon>Brevibacterium</taxon>
    </lineage>
</organism>
<proteinExistence type="predicted"/>
<protein>
    <recommendedName>
        <fullName evidence="3">Transcriptional regulator, AlpA family</fullName>
    </recommendedName>
</protein>
<evidence type="ECO:0000313" key="2">
    <source>
        <dbReference type="Proteomes" id="UP001589707"/>
    </source>
</evidence>
<evidence type="ECO:0008006" key="3">
    <source>
        <dbReference type="Google" id="ProtNLM"/>
    </source>
</evidence>